<dbReference type="KEGG" id="ehx:EMIHUDRAFT_256762"/>
<evidence type="ECO:0000313" key="2">
    <source>
        <dbReference type="EnsemblProtists" id="EOD13697"/>
    </source>
</evidence>
<dbReference type="RefSeq" id="XP_005766126.1">
    <property type="nucleotide sequence ID" value="XM_005766069.1"/>
</dbReference>
<evidence type="ECO:0000256" key="1">
    <source>
        <dbReference type="SAM" id="MobiDB-lite"/>
    </source>
</evidence>
<feature type="region of interest" description="Disordered" evidence="1">
    <location>
        <begin position="51"/>
        <end position="166"/>
    </location>
</feature>
<organism evidence="2 3">
    <name type="scientific">Emiliania huxleyi (strain CCMP1516)</name>
    <dbReference type="NCBI Taxonomy" id="280463"/>
    <lineage>
        <taxon>Eukaryota</taxon>
        <taxon>Haptista</taxon>
        <taxon>Haptophyta</taxon>
        <taxon>Prymnesiophyceae</taxon>
        <taxon>Isochrysidales</taxon>
        <taxon>Noelaerhabdaceae</taxon>
        <taxon>Emiliania</taxon>
    </lineage>
</organism>
<dbReference type="GeneID" id="17259848"/>
<sequence>MALASLKEIATARSSVKGAGSGWSDCDVEAEPILAQVSLDAADDRICWGGITPPGTSRRGAEAQSRCEAAAARHGGESTIAGQSRGGVEGHSSSAGGAAAAHGHATRGGIAEGVDEALDEARPRDGSSRSREGAAAGGGGESGSEDEGSEDEGSEDEGSEDEGSDE</sequence>
<evidence type="ECO:0000313" key="3">
    <source>
        <dbReference type="Proteomes" id="UP000013827"/>
    </source>
</evidence>
<keyword evidence="3" id="KW-1185">Reference proteome</keyword>
<dbReference type="PaxDb" id="2903-EOD13697"/>
<feature type="compositionally biased region" description="Basic and acidic residues" evidence="1">
    <location>
        <begin position="119"/>
        <end position="132"/>
    </location>
</feature>
<feature type="compositionally biased region" description="Acidic residues" evidence="1">
    <location>
        <begin position="143"/>
        <end position="166"/>
    </location>
</feature>
<dbReference type="HOGENOM" id="CLU_1605777_0_0_1"/>
<protein>
    <submittedName>
        <fullName evidence="2">Uncharacterized protein</fullName>
    </submittedName>
</protein>
<accession>A0A0D3IR12</accession>
<name>A0A0D3IR12_EMIH1</name>
<reference evidence="2" key="2">
    <citation type="submission" date="2024-10" db="UniProtKB">
        <authorList>
            <consortium name="EnsemblProtists"/>
        </authorList>
    </citation>
    <scope>IDENTIFICATION</scope>
</reference>
<dbReference type="AlphaFoldDB" id="A0A0D3IR12"/>
<dbReference type="EnsemblProtists" id="EOD13697">
    <property type="protein sequence ID" value="EOD13697"/>
    <property type="gene ID" value="EMIHUDRAFT_256762"/>
</dbReference>
<proteinExistence type="predicted"/>
<reference evidence="3" key="1">
    <citation type="journal article" date="2013" name="Nature">
        <title>Pan genome of the phytoplankton Emiliania underpins its global distribution.</title>
        <authorList>
            <person name="Read B.A."/>
            <person name="Kegel J."/>
            <person name="Klute M.J."/>
            <person name="Kuo A."/>
            <person name="Lefebvre S.C."/>
            <person name="Maumus F."/>
            <person name="Mayer C."/>
            <person name="Miller J."/>
            <person name="Monier A."/>
            <person name="Salamov A."/>
            <person name="Young J."/>
            <person name="Aguilar M."/>
            <person name="Claverie J.M."/>
            <person name="Frickenhaus S."/>
            <person name="Gonzalez K."/>
            <person name="Herman E.K."/>
            <person name="Lin Y.C."/>
            <person name="Napier J."/>
            <person name="Ogata H."/>
            <person name="Sarno A.F."/>
            <person name="Shmutz J."/>
            <person name="Schroeder D."/>
            <person name="de Vargas C."/>
            <person name="Verret F."/>
            <person name="von Dassow P."/>
            <person name="Valentin K."/>
            <person name="Van de Peer Y."/>
            <person name="Wheeler G."/>
            <person name="Dacks J.B."/>
            <person name="Delwiche C.F."/>
            <person name="Dyhrman S.T."/>
            <person name="Glockner G."/>
            <person name="John U."/>
            <person name="Richards T."/>
            <person name="Worden A.Z."/>
            <person name="Zhang X."/>
            <person name="Grigoriev I.V."/>
            <person name="Allen A.E."/>
            <person name="Bidle K."/>
            <person name="Borodovsky M."/>
            <person name="Bowler C."/>
            <person name="Brownlee C."/>
            <person name="Cock J.M."/>
            <person name="Elias M."/>
            <person name="Gladyshev V.N."/>
            <person name="Groth M."/>
            <person name="Guda C."/>
            <person name="Hadaegh A."/>
            <person name="Iglesias-Rodriguez M.D."/>
            <person name="Jenkins J."/>
            <person name="Jones B.M."/>
            <person name="Lawson T."/>
            <person name="Leese F."/>
            <person name="Lindquist E."/>
            <person name="Lobanov A."/>
            <person name="Lomsadze A."/>
            <person name="Malik S.B."/>
            <person name="Marsh M.E."/>
            <person name="Mackinder L."/>
            <person name="Mock T."/>
            <person name="Mueller-Roeber B."/>
            <person name="Pagarete A."/>
            <person name="Parker M."/>
            <person name="Probert I."/>
            <person name="Quesneville H."/>
            <person name="Raines C."/>
            <person name="Rensing S.A."/>
            <person name="Riano-Pachon D.M."/>
            <person name="Richier S."/>
            <person name="Rokitta S."/>
            <person name="Shiraiwa Y."/>
            <person name="Soanes D.M."/>
            <person name="van der Giezen M."/>
            <person name="Wahlund T.M."/>
            <person name="Williams B."/>
            <person name="Wilson W."/>
            <person name="Wolfe G."/>
            <person name="Wurch L.L."/>
        </authorList>
    </citation>
    <scope>NUCLEOTIDE SEQUENCE</scope>
</reference>
<dbReference type="Proteomes" id="UP000013827">
    <property type="component" value="Unassembled WGS sequence"/>
</dbReference>
<feature type="compositionally biased region" description="Low complexity" evidence="1">
    <location>
        <begin position="90"/>
        <end position="109"/>
    </location>
</feature>
<feature type="compositionally biased region" description="Low complexity" evidence="1">
    <location>
        <begin position="62"/>
        <end position="73"/>
    </location>
</feature>